<dbReference type="AlphaFoldDB" id="Q98DS2"/>
<dbReference type="HOGENOM" id="CLU_2773072_0_0_5"/>
<gene>
    <name evidence="1" type="ordered locus">msr4573</name>
</gene>
<sequence>MRCPPQPASARTIDSRHADVIKVLKIFNRVAPAQMDDTLACNPREVSEKMDNQVKALTPQTFILMLETS</sequence>
<accession>Q98DS2</accession>
<proteinExistence type="predicted"/>
<name>Q98DS2_RHILO</name>
<organism evidence="1 2">
    <name type="scientific">Mesorhizobium japonicum (strain LMG 29417 / CECT 9101 / MAFF 303099)</name>
    <name type="common">Mesorhizobium loti (strain MAFF 303099)</name>
    <dbReference type="NCBI Taxonomy" id="266835"/>
    <lineage>
        <taxon>Bacteria</taxon>
        <taxon>Pseudomonadati</taxon>
        <taxon>Pseudomonadota</taxon>
        <taxon>Alphaproteobacteria</taxon>
        <taxon>Hyphomicrobiales</taxon>
        <taxon>Phyllobacteriaceae</taxon>
        <taxon>Mesorhizobium</taxon>
    </lineage>
</organism>
<dbReference type="KEGG" id="mlo:msr4573"/>
<reference evidence="1 2" key="1">
    <citation type="journal article" date="2000" name="DNA Res.">
        <title>Complete genome structure of the nitrogen-fixing symbiotic bacterium Mesorhizobium loti.</title>
        <authorList>
            <person name="Kaneko T."/>
            <person name="Nakamura Y."/>
            <person name="Sato S."/>
            <person name="Asamizu E."/>
            <person name="Kato T."/>
            <person name="Sasamoto S."/>
            <person name="Watanabe A."/>
            <person name="Idesawa K."/>
            <person name="Ishikawa A."/>
            <person name="Kawashima K."/>
            <person name="Kimura T."/>
            <person name="Kishida Y."/>
            <person name="Kiyokawa C."/>
            <person name="Kohara M."/>
            <person name="Matsumoto M."/>
            <person name="Matsuno A."/>
            <person name="Mochizuki Y."/>
            <person name="Nakayama S."/>
            <person name="Nakazaki N."/>
            <person name="Shimpo S."/>
            <person name="Sugimoto M."/>
            <person name="Takeuchi C."/>
            <person name="Yamada M."/>
            <person name="Tabata S."/>
        </authorList>
    </citation>
    <scope>NUCLEOTIDE SEQUENCE [LARGE SCALE GENOMIC DNA]</scope>
    <source>
        <strain evidence="2">LMG 29417 / CECT 9101 / MAFF 303099</strain>
    </source>
</reference>
<protein>
    <submittedName>
        <fullName evidence="1">Msr4573 protein</fullName>
    </submittedName>
</protein>
<dbReference type="Proteomes" id="UP000000552">
    <property type="component" value="Chromosome"/>
</dbReference>
<evidence type="ECO:0000313" key="1">
    <source>
        <dbReference type="EMBL" id="BAB51198.1"/>
    </source>
</evidence>
<evidence type="ECO:0000313" key="2">
    <source>
        <dbReference type="Proteomes" id="UP000000552"/>
    </source>
</evidence>
<dbReference type="EMBL" id="BA000012">
    <property type="protein sequence ID" value="BAB51198.1"/>
    <property type="molecule type" value="Genomic_DNA"/>
</dbReference>